<dbReference type="InterPro" id="IPR050431">
    <property type="entry name" value="Adaptor_comp_med_subunit"/>
</dbReference>
<evidence type="ECO:0000256" key="6">
    <source>
        <dbReference type="ARBA" id="ARBA00023034"/>
    </source>
</evidence>
<dbReference type="Pfam" id="PF01217">
    <property type="entry name" value="Clat_adaptor_s"/>
    <property type="match status" value="1"/>
</dbReference>
<feature type="domain" description="MHD" evidence="9">
    <location>
        <begin position="176"/>
        <end position="416"/>
    </location>
</feature>
<dbReference type="GO" id="GO:0030131">
    <property type="term" value="C:clathrin adaptor complex"/>
    <property type="evidence" value="ECO:0007669"/>
    <property type="project" value="InterPro"/>
</dbReference>
<evidence type="ECO:0000256" key="4">
    <source>
        <dbReference type="ARBA" id="ARBA00022448"/>
    </source>
</evidence>
<dbReference type="OrthoDB" id="870at2759"/>
<keyword evidence="5" id="KW-0653">Protein transport</keyword>
<dbReference type="FunFam" id="3.30.450.60:FF:000012">
    <property type="entry name" value="AP-3 complex subunit mu-1 isoform X1"/>
    <property type="match status" value="1"/>
</dbReference>
<dbReference type="Pfam" id="PF00928">
    <property type="entry name" value="Adap_comp_sub"/>
    <property type="match status" value="1"/>
</dbReference>
<dbReference type="CDD" id="cd14837">
    <property type="entry name" value="AP3_Mu_N"/>
    <property type="match status" value="1"/>
</dbReference>
<organism evidence="11 12">
    <name type="scientific">Brachionus plicatilis</name>
    <name type="common">Marine rotifer</name>
    <name type="synonym">Brachionus muelleri</name>
    <dbReference type="NCBI Taxonomy" id="10195"/>
    <lineage>
        <taxon>Eukaryota</taxon>
        <taxon>Metazoa</taxon>
        <taxon>Spiralia</taxon>
        <taxon>Gnathifera</taxon>
        <taxon>Rotifera</taxon>
        <taxon>Eurotatoria</taxon>
        <taxon>Monogononta</taxon>
        <taxon>Pseudotrocha</taxon>
        <taxon>Ploima</taxon>
        <taxon>Brachionidae</taxon>
        <taxon>Brachionus</taxon>
    </lineage>
</organism>
<dbReference type="InterPro" id="IPR011012">
    <property type="entry name" value="Longin-like_dom_sf"/>
</dbReference>
<evidence type="ECO:0000259" key="9">
    <source>
        <dbReference type="PROSITE" id="PS51072"/>
    </source>
</evidence>
<evidence type="ECO:0000313" key="11">
    <source>
        <dbReference type="EMBL" id="RNA33176.1"/>
    </source>
</evidence>
<keyword evidence="7" id="KW-0472">Membrane</keyword>
<comment type="subcellular location">
    <subcellularLocation>
        <location evidence="1">Cytoplasmic vesicle membrane</location>
        <topology evidence="1">Peripheral membrane protein</topology>
        <orientation evidence="1">Cytoplasmic side</orientation>
    </subcellularLocation>
    <subcellularLocation>
        <location evidence="2">Golgi apparatus</location>
    </subcellularLocation>
</comment>
<dbReference type="InterPro" id="IPR016098">
    <property type="entry name" value="CAP/MinC_C"/>
</dbReference>
<evidence type="ECO:0000256" key="5">
    <source>
        <dbReference type="ARBA" id="ARBA00022927"/>
    </source>
</evidence>
<dbReference type="Gene3D" id="2.160.20.70">
    <property type="match status" value="1"/>
</dbReference>
<dbReference type="InterPro" id="IPR001392">
    <property type="entry name" value="Clathrin_mu"/>
</dbReference>
<dbReference type="SUPFAM" id="SSF64356">
    <property type="entry name" value="SNARE-like"/>
    <property type="match status" value="1"/>
</dbReference>
<proteinExistence type="inferred from homology"/>
<dbReference type="GO" id="GO:0005794">
    <property type="term" value="C:Golgi apparatus"/>
    <property type="evidence" value="ECO:0007669"/>
    <property type="project" value="UniProtKB-SubCell"/>
</dbReference>
<dbReference type="PROSITE" id="PS51072">
    <property type="entry name" value="MHD"/>
    <property type="match status" value="1"/>
</dbReference>
<gene>
    <name evidence="11" type="ORF">BpHYR1_015421</name>
</gene>
<dbReference type="SUPFAM" id="SSF49447">
    <property type="entry name" value="Second domain of Mu2 adaptin subunit (ap50) of ap2 adaptor"/>
    <property type="match status" value="1"/>
</dbReference>
<accession>A0A3M7SBJ7</accession>
<keyword evidence="4" id="KW-0813">Transport</keyword>
<dbReference type="InterPro" id="IPR012945">
    <property type="entry name" value="Tubulin-bd_cofactor_C_dom"/>
</dbReference>
<dbReference type="AlphaFoldDB" id="A0A3M7SBJ7"/>
<dbReference type="EMBL" id="REGN01001675">
    <property type="protein sequence ID" value="RNA33176.1"/>
    <property type="molecule type" value="Genomic_DNA"/>
</dbReference>
<evidence type="ECO:0000256" key="1">
    <source>
        <dbReference type="ARBA" id="ARBA00004180"/>
    </source>
</evidence>
<dbReference type="InterPro" id="IPR028565">
    <property type="entry name" value="MHD"/>
</dbReference>
<comment type="similarity">
    <text evidence="3">Belongs to the TBCC family.</text>
</comment>
<keyword evidence="12" id="KW-1185">Reference proteome</keyword>
<dbReference type="InterPro" id="IPR006599">
    <property type="entry name" value="CARP_motif"/>
</dbReference>
<dbReference type="PANTHER" id="PTHR10529">
    <property type="entry name" value="AP COMPLEX SUBUNIT MU"/>
    <property type="match status" value="1"/>
</dbReference>
<dbReference type="Proteomes" id="UP000276133">
    <property type="component" value="Unassembled WGS sequence"/>
</dbReference>
<dbReference type="PROSITE" id="PS51329">
    <property type="entry name" value="C_CAP_COFACTOR_C"/>
    <property type="match status" value="1"/>
</dbReference>
<dbReference type="InterPro" id="IPR036168">
    <property type="entry name" value="AP2_Mu_C_sf"/>
</dbReference>
<evidence type="ECO:0000256" key="3">
    <source>
        <dbReference type="ARBA" id="ARBA00008848"/>
    </source>
</evidence>
<keyword evidence="8" id="KW-0968">Cytoplasmic vesicle</keyword>
<evidence type="ECO:0000256" key="7">
    <source>
        <dbReference type="ARBA" id="ARBA00023136"/>
    </source>
</evidence>
<evidence type="ECO:0000256" key="2">
    <source>
        <dbReference type="ARBA" id="ARBA00004555"/>
    </source>
</evidence>
<dbReference type="GO" id="GO:0006886">
    <property type="term" value="P:intracellular protein transport"/>
    <property type="evidence" value="ECO:0007669"/>
    <property type="project" value="InterPro"/>
</dbReference>
<dbReference type="GO" id="GO:0016192">
    <property type="term" value="P:vesicle-mediated transport"/>
    <property type="evidence" value="ECO:0007669"/>
    <property type="project" value="InterPro"/>
</dbReference>
<evidence type="ECO:0000259" key="10">
    <source>
        <dbReference type="PROSITE" id="PS51329"/>
    </source>
</evidence>
<dbReference type="STRING" id="10195.A0A3M7SBJ7"/>
<evidence type="ECO:0000313" key="12">
    <source>
        <dbReference type="Proteomes" id="UP000276133"/>
    </source>
</evidence>
<dbReference type="SMART" id="SM00673">
    <property type="entry name" value="CARP"/>
    <property type="match status" value="2"/>
</dbReference>
<dbReference type="GO" id="GO:0030659">
    <property type="term" value="C:cytoplasmic vesicle membrane"/>
    <property type="evidence" value="ECO:0007669"/>
    <property type="project" value="UniProtKB-SubCell"/>
</dbReference>
<dbReference type="InterPro" id="IPR017901">
    <property type="entry name" value="C-CAP_CF_C-like"/>
</dbReference>
<feature type="domain" description="C-CAP/cofactor C-like" evidence="10">
    <location>
        <begin position="690"/>
        <end position="831"/>
    </location>
</feature>
<comment type="caution">
    <text evidence="11">The sequence shown here is derived from an EMBL/GenBank/DDBJ whole genome shotgun (WGS) entry which is preliminary data.</text>
</comment>
<keyword evidence="6" id="KW-0333">Golgi apparatus</keyword>
<dbReference type="Gene3D" id="2.60.40.1170">
    <property type="entry name" value="Mu homology domain, subdomain B"/>
    <property type="match status" value="2"/>
</dbReference>
<evidence type="ECO:0000256" key="8">
    <source>
        <dbReference type="ARBA" id="ARBA00023329"/>
    </source>
</evidence>
<dbReference type="PRINTS" id="PR00314">
    <property type="entry name" value="CLATHRINADPT"/>
</dbReference>
<reference evidence="11 12" key="1">
    <citation type="journal article" date="2018" name="Sci. Rep.">
        <title>Genomic signatures of local adaptation to the degree of environmental predictability in rotifers.</title>
        <authorList>
            <person name="Franch-Gras L."/>
            <person name="Hahn C."/>
            <person name="Garcia-Roger E.M."/>
            <person name="Carmona M.J."/>
            <person name="Serra M."/>
            <person name="Gomez A."/>
        </authorList>
    </citation>
    <scope>NUCLEOTIDE SEQUENCE [LARGE SCALE GENOMIC DNA]</scope>
    <source>
        <strain evidence="11">HYR1</strain>
    </source>
</reference>
<name>A0A3M7SBJ7_BRAPC</name>
<sequence>MIHSLFIINNSGDIFMEKHYKSVIHRNICDYFFEALGKCTKPEDIPTVISTPHHKLIVIYRKKLFFLSVVVNEVPPLFVIEILHRAVDIFEDYFNECTESSLKENYVVVYELLDEMLDNGFPLATESNILKELIKPPNLFRKVANMVTGDSNLSSTLPTVQLSNIPWRRQGIKYTNNEAYFDCIEEIDAIIDKNGSTIMCEIQGYIDCCVKLSGMPDLTLCFTNPRLLDDVSFHPCVRFKRWESEKILSFVPPDGNFRLISYHIESLNSVSIPIYVKHHIQFKEGSNGRFEVTFGLRPGLGKTVENVQLNAEMPKCVLNMSLTPTHGRYTFDAVKKTLIWEIGRIDPSKIPSIRGNITVSNGSPLPESNPPLHLNFQINQLAISGIKFGRLDVYGEKYKPFKGVKYLTRAGKIQLIKLFRMHVWLRNEPLNSCAINYPISHHINANTLRKTVNYAKNKGALGYPKIEYSIWRYIACNKISIPEHLAWMYFESFYSMSNYGNQRSIEFDIENNKCKNKEEQEKIKDSKRVDLYQFILHLYIQQFYTIDLKSSIMSREEWPVNRNDGNDRKKSKGTDELNFINFVTKNFDEIISLFSFDKTINQNDIVSEEIQQALNFILEGSVDNYQTILPFSQLLKQSSVQSKMNDGKMYVKNLVIFLKNFIEMNPFGLNSCLRNGKRITATYLGGSMDPKKYGKVITNINSAPKNDFIVFVSQVLKQTLIENSQTFRNCGLYIDKCLSSNIYILQSLRSCAIKKCKKSLIFIGPTQRTVTVDNCNDCTIVCICRRIIIRNCSMCNFYLLTPTSPILLTGCDNIKFAPYNSTYSGVEEDALMAGISDMINLWDKPIVVTQNQSLIGLHWSLMNPSDFQVINVPIETDIKQHSSSNELINKANEVFGILPIEYERELTERYQILELNLDLIQTADLNQEQKMMLQRFIETSFKESLQISGEQKQLDHLATITNCLNPQGQ</sequence>
<dbReference type="InterPro" id="IPR022775">
    <property type="entry name" value="AP_mu_sigma_su"/>
</dbReference>
<protein>
    <submittedName>
        <fullName evidence="11">AP-3 complex subunit mu-1</fullName>
    </submittedName>
</protein>
<dbReference type="Pfam" id="PF07986">
    <property type="entry name" value="TBCC"/>
    <property type="match status" value="1"/>
</dbReference>
<dbReference type="Gene3D" id="3.30.450.60">
    <property type="match status" value="1"/>
</dbReference>